<organism evidence="2 3">
    <name type="scientific">Candidatus Pantoea floridensis</name>
    <dbReference type="NCBI Taxonomy" id="1938870"/>
    <lineage>
        <taxon>Bacteria</taxon>
        <taxon>Pseudomonadati</taxon>
        <taxon>Pseudomonadota</taxon>
        <taxon>Gammaproteobacteria</taxon>
        <taxon>Enterobacterales</taxon>
        <taxon>Erwiniaceae</taxon>
        <taxon>Pantoea</taxon>
    </lineage>
</organism>
<keyword evidence="3" id="KW-1185">Reference proteome</keyword>
<feature type="transmembrane region" description="Helical" evidence="1">
    <location>
        <begin position="12"/>
        <end position="42"/>
    </location>
</feature>
<keyword evidence="1" id="KW-1133">Transmembrane helix</keyword>
<sequence>MNQYPKNLYFTGFIAFFLVFHLLGQIGSVFSDVVLLVALYIMMKDRQS</sequence>
<keyword evidence="1" id="KW-0472">Membrane</keyword>
<reference evidence="3" key="1">
    <citation type="submission" date="2017-09" db="EMBL/GenBank/DDBJ databases">
        <authorList>
            <person name="Varghese N."/>
            <person name="Submissions S."/>
        </authorList>
    </citation>
    <scope>NUCLEOTIDE SEQUENCE [LARGE SCALE GENOMIC DNA]</scope>
    <source>
        <strain evidence="3">JKS000234</strain>
    </source>
</reference>
<accession>A0A286BZY2</accession>
<name>A0A286BZY2_9GAMM</name>
<dbReference type="EMBL" id="OCMY01000001">
    <property type="protein sequence ID" value="SOD39716.1"/>
    <property type="molecule type" value="Genomic_DNA"/>
</dbReference>
<evidence type="ECO:0000313" key="2">
    <source>
        <dbReference type="EMBL" id="SOD39716.1"/>
    </source>
</evidence>
<evidence type="ECO:0000256" key="1">
    <source>
        <dbReference type="SAM" id="Phobius"/>
    </source>
</evidence>
<gene>
    <name evidence="2" type="ORF">SAMN06273570_4170</name>
</gene>
<protein>
    <submittedName>
        <fullName evidence="2">Uncharacterized protein</fullName>
    </submittedName>
</protein>
<dbReference type="AlphaFoldDB" id="A0A286BZY2"/>
<keyword evidence="1" id="KW-0812">Transmembrane</keyword>
<evidence type="ECO:0000313" key="3">
    <source>
        <dbReference type="Proteomes" id="UP000219271"/>
    </source>
</evidence>
<proteinExistence type="predicted"/>
<dbReference type="Proteomes" id="UP000219271">
    <property type="component" value="Unassembled WGS sequence"/>
</dbReference>